<protein>
    <recommendedName>
        <fullName evidence="5">Transmembrane protein</fullName>
    </recommendedName>
</protein>
<sequence>MAVSSSISLSLKPLTSTSFLKKPTFQITSISILPTSLYSHKTKLTKFPPQKTSHKVWRVSVGTEDVLPLESPIETTQEVISANSGDGVSNIISVLLFIAFLGLSILTVGVVYIAVTDFLQKREKDKFEKEEAAKNTKKKGKKGALRAKTGPKGFGQKIDEDVD</sequence>
<evidence type="ECO:0000313" key="3">
    <source>
        <dbReference type="EMBL" id="KAF9595527.1"/>
    </source>
</evidence>
<reference evidence="3 4" key="1">
    <citation type="submission" date="2020-10" db="EMBL/GenBank/DDBJ databases">
        <title>The Coptis chinensis genome and diversification of protoberbering-type alkaloids.</title>
        <authorList>
            <person name="Wang B."/>
            <person name="Shu S."/>
            <person name="Song C."/>
            <person name="Liu Y."/>
        </authorList>
    </citation>
    <scope>NUCLEOTIDE SEQUENCE [LARGE SCALE GENOMIC DNA]</scope>
    <source>
        <strain evidence="3">HL-2020</strain>
        <tissue evidence="3">Leaf</tissue>
    </source>
</reference>
<feature type="transmembrane region" description="Helical" evidence="2">
    <location>
        <begin position="91"/>
        <end position="115"/>
    </location>
</feature>
<keyword evidence="4" id="KW-1185">Reference proteome</keyword>
<dbReference type="AlphaFoldDB" id="A0A835HC05"/>
<evidence type="ECO:0000256" key="1">
    <source>
        <dbReference type="SAM" id="MobiDB-lite"/>
    </source>
</evidence>
<dbReference type="Proteomes" id="UP000631114">
    <property type="component" value="Unassembled WGS sequence"/>
</dbReference>
<keyword evidence="2" id="KW-0472">Membrane</keyword>
<feature type="region of interest" description="Disordered" evidence="1">
    <location>
        <begin position="125"/>
        <end position="163"/>
    </location>
</feature>
<organism evidence="3 4">
    <name type="scientific">Coptis chinensis</name>
    <dbReference type="NCBI Taxonomy" id="261450"/>
    <lineage>
        <taxon>Eukaryota</taxon>
        <taxon>Viridiplantae</taxon>
        <taxon>Streptophyta</taxon>
        <taxon>Embryophyta</taxon>
        <taxon>Tracheophyta</taxon>
        <taxon>Spermatophyta</taxon>
        <taxon>Magnoliopsida</taxon>
        <taxon>Ranunculales</taxon>
        <taxon>Ranunculaceae</taxon>
        <taxon>Coptidoideae</taxon>
        <taxon>Coptis</taxon>
    </lineage>
</organism>
<accession>A0A835HC05</accession>
<keyword evidence="2" id="KW-1133">Transmembrane helix</keyword>
<evidence type="ECO:0000313" key="4">
    <source>
        <dbReference type="Proteomes" id="UP000631114"/>
    </source>
</evidence>
<keyword evidence="2" id="KW-0812">Transmembrane</keyword>
<dbReference type="PANTHER" id="PTHR36735">
    <property type="entry name" value="TRANSMEMBRANE PROTEIN"/>
    <property type="match status" value="1"/>
</dbReference>
<name>A0A835HC05_9MAGN</name>
<gene>
    <name evidence="3" type="ORF">IFM89_000615</name>
</gene>
<dbReference type="PANTHER" id="PTHR36735:SF1">
    <property type="entry name" value="TRANSMEMBRANE PROTEIN"/>
    <property type="match status" value="1"/>
</dbReference>
<proteinExistence type="predicted"/>
<dbReference type="GO" id="GO:0009535">
    <property type="term" value="C:chloroplast thylakoid membrane"/>
    <property type="evidence" value="ECO:0007669"/>
    <property type="project" value="TreeGrafter"/>
</dbReference>
<dbReference type="EMBL" id="JADFTS010000007">
    <property type="protein sequence ID" value="KAF9595527.1"/>
    <property type="molecule type" value="Genomic_DNA"/>
</dbReference>
<feature type="compositionally biased region" description="Basic residues" evidence="1">
    <location>
        <begin position="135"/>
        <end position="145"/>
    </location>
</feature>
<feature type="compositionally biased region" description="Basic and acidic residues" evidence="1">
    <location>
        <begin position="125"/>
        <end position="134"/>
    </location>
</feature>
<evidence type="ECO:0000256" key="2">
    <source>
        <dbReference type="SAM" id="Phobius"/>
    </source>
</evidence>
<dbReference type="OrthoDB" id="1930702at2759"/>
<comment type="caution">
    <text evidence="3">The sequence shown here is derived from an EMBL/GenBank/DDBJ whole genome shotgun (WGS) entry which is preliminary data.</text>
</comment>
<evidence type="ECO:0008006" key="5">
    <source>
        <dbReference type="Google" id="ProtNLM"/>
    </source>
</evidence>